<protein>
    <submittedName>
        <fullName evidence="9">Leucine rich repeat domain containing protein</fullName>
    </submittedName>
</protein>
<name>L8HJU1_ACACF</name>
<gene>
    <name evidence="9" type="ORF">ACA1_295630</name>
</gene>
<dbReference type="OrthoDB" id="2021138at2759"/>
<dbReference type="RefSeq" id="XP_004368232.1">
    <property type="nucleotide sequence ID" value="XM_004368175.1"/>
</dbReference>
<dbReference type="SMART" id="SM00369">
    <property type="entry name" value="LRR_TYP"/>
    <property type="match status" value="6"/>
</dbReference>
<evidence type="ECO:0000256" key="2">
    <source>
        <dbReference type="ARBA" id="ARBA00022723"/>
    </source>
</evidence>
<dbReference type="InterPro" id="IPR001876">
    <property type="entry name" value="Znf_RanBP2"/>
</dbReference>
<dbReference type="Gene3D" id="2.30.30.380">
    <property type="entry name" value="Zn-finger domain of Sec23/24"/>
    <property type="match status" value="1"/>
</dbReference>
<keyword evidence="2" id="KW-0479">Metal-binding</keyword>
<dbReference type="InterPro" id="IPR001611">
    <property type="entry name" value="Leu-rich_rpt"/>
</dbReference>
<dbReference type="Gene3D" id="3.80.10.10">
    <property type="entry name" value="Ribonuclease Inhibitor"/>
    <property type="match status" value="2"/>
</dbReference>
<evidence type="ECO:0000256" key="3">
    <source>
        <dbReference type="ARBA" id="ARBA00022737"/>
    </source>
</evidence>
<feature type="region of interest" description="Disordered" evidence="7">
    <location>
        <begin position="134"/>
        <end position="160"/>
    </location>
</feature>
<dbReference type="PANTHER" id="PTHR48051">
    <property type="match status" value="1"/>
</dbReference>
<keyword evidence="10" id="KW-1185">Reference proteome</keyword>
<evidence type="ECO:0000256" key="5">
    <source>
        <dbReference type="ARBA" id="ARBA00022833"/>
    </source>
</evidence>
<organism evidence="9 10">
    <name type="scientific">Acanthamoeba castellanii (strain ATCC 30010 / Neff)</name>
    <dbReference type="NCBI Taxonomy" id="1257118"/>
    <lineage>
        <taxon>Eukaryota</taxon>
        <taxon>Amoebozoa</taxon>
        <taxon>Discosea</taxon>
        <taxon>Longamoebia</taxon>
        <taxon>Centramoebida</taxon>
        <taxon>Acanthamoebidae</taxon>
        <taxon>Acanthamoeba</taxon>
    </lineage>
</organism>
<keyword evidence="5" id="KW-0862">Zinc</keyword>
<dbReference type="KEGG" id="acan:ACA1_295630"/>
<dbReference type="GeneID" id="14926535"/>
<keyword evidence="4 6" id="KW-0863">Zinc-finger</keyword>
<feature type="region of interest" description="Disordered" evidence="7">
    <location>
        <begin position="617"/>
        <end position="645"/>
    </location>
</feature>
<dbReference type="AlphaFoldDB" id="L8HJU1"/>
<dbReference type="InterPro" id="IPR032675">
    <property type="entry name" value="LRR_dom_sf"/>
</dbReference>
<reference evidence="9 10" key="1">
    <citation type="journal article" date="2013" name="Genome Biol.">
        <title>Genome of Acanthamoeba castellanii highlights extensive lateral gene transfer and early evolution of tyrosine kinase signaling.</title>
        <authorList>
            <person name="Clarke M."/>
            <person name="Lohan A.J."/>
            <person name="Liu B."/>
            <person name="Lagkouvardos I."/>
            <person name="Roy S."/>
            <person name="Zafar N."/>
            <person name="Bertelli C."/>
            <person name="Schilde C."/>
            <person name="Kianianmomeni A."/>
            <person name="Burglin T.R."/>
            <person name="Frech C."/>
            <person name="Turcotte B."/>
            <person name="Kopec K.O."/>
            <person name="Synnott J.M."/>
            <person name="Choo C."/>
            <person name="Paponov I."/>
            <person name="Finkler A."/>
            <person name="Soon Heng Tan C."/>
            <person name="Hutchins A.P."/>
            <person name="Weinmeier T."/>
            <person name="Rattei T."/>
            <person name="Chu J.S."/>
            <person name="Gimenez G."/>
            <person name="Irimia M."/>
            <person name="Rigden D.J."/>
            <person name="Fitzpatrick D.A."/>
            <person name="Lorenzo-Morales J."/>
            <person name="Bateman A."/>
            <person name="Chiu C.H."/>
            <person name="Tang P."/>
            <person name="Hegemann P."/>
            <person name="Fromm H."/>
            <person name="Raoult D."/>
            <person name="Greub G."/>
            <person name="Miranda-Saavedra D."/>
            <person name="Chen N."/>
            <person name="Nash P."/>
            <person name="Ginger M.L."/>
            <person name="Horn M."/>
            <person name="Schaap P."/>
            <person name="Caler L."/>
            <person name="Loftus B."/>
        </authorList>
    </citation>
    <scope>NUCLEOTIDE SEQUENCE [LARGE SCALE GENOMIC DNA]</scope>
    <source>
        <strain evidence="9 10">Neff</strain>
    </source>
</reference>
<evidence type="ECO:0000313" key="10">
    <source>
        <dbReference type="Proteomes" id="UP000011083"/>
    </source>
</evidence>
<keyword evidence="3" id="KW-0677">Repeat</keyword>
<dbReference type="Pfam" id="PF13855">
    <property type="entry name" value="LRR_8"/>
    <property type="match status" value="1"/>
</dbReference>
<evidence type="ECO:0000313" key="9">
    <source>
        <dbReference type="EMBL" id="ELR25477.1"/>
    </source>
</evidence>
<dbReference type="GO" id="GO:0005737">
    <property type="term" value="C:cytoplasm"/>
    <property type="evidence" value="ECO:0007669"/>
    <property type="project" value="TreeGrafter"/>
</dbReference>
<feature type="domain" description="RanBP2-type" evidence="8">
    <location>
        <begin position="1"/>
        <end position="30"/>
    </location>
</feature>
<dbReference type="Proteomes" id="UP000011083">
    <property type="component" value="Unassembled WGS sequence"/>
</dbReference>
<feature type="compositionally biased region" description="Polar residues" evidence="7">
    <location>
        <begin position="141"/>
        <end position="158"/>
    </location>
</feature>
<evidence type="ECO:0000256" key="4">
    <source>
        <dbReference type="ARBA" id="ARBA00022771"/>
    </source>
</evidence>
<dbReference type="VEuPathDB" id="AmoebaDB:ACA1_295630"/>
<dbReference type="STRING" id="1257118.L8HJU1"/>
<dbReference type="InterPro" id="IPR036443">
    <property type="entry name" value="Znf_RanBP2_sf"/>
</dbReference>
<dbReference type="PROSITE" id="PS01358">
    <property type="entry name" value="ZF_RANBP2_1"/>
    <property type="match status" value="1"/>
</dbReference>
<dbReference type="PANTHER" id="PTHR48051:SF1">
    <property type="entry name" value="RAS SUPPRESSOR PROTEIN 1"/>
    <property type="match status" value="1"/>
</dbReference>
<evidence type="ECO:0000259" key="8">
    <source>
        <dbReference type="PROSITE" id="PS50199"/>
    </source>
</evidence>
<dbReference type="EMBL" id="KB007805">
    <property type="protein sequence ID" value="ELR25477.1"/>
    <property type="molecule type" value="Genomic_DNA"/>
</dbReference>
<proteinExistence type="predicted"/>
<dbReference type="InterPro" id="IPR050216">
    <property type="entry name" value="LRR_domain-containing"/>
</dbReference>
<dbReference type="SMART" id="SM00364">
    <property type="entry name" value="LRR_BAC"/>
    <property type="match status" value="7"/>
</dbReference>
<sequence>MADVWPCQACTFLNHTLMKCCEVCETPRGKDGSASPFYPAPAAAPRVWSSPSPSSPSFLSPPSSPSSSSSFSSASSSSSHFPGGGDHPAPLDEVSQRLHICRKRDYRFLSLEALALTALPATLAQSLAPPPDDVVATTTTSEPVDTTNEPVDTTNEPVDTTHTTAHTDAALEEKADDATLSCSVVLRPGSLAVVLDGARLATQLTTLFLNDNALTSFPVALARLGQLRELHMHYNHLTTLPPEIGDFAHLEKLFLSHNALVSLPPEIGRLTSLQTLSLFNNKLTSVPPELGQLRSLHSLFLNDNALTSLPPQTFDALAGTLTVLQLNANRLSSLPAQIGRLSGLRKLNIEANALVTVPASLALLTDLSVLAFRRNLFHYAVGGTWNVSPPTLLHLACAAVRCHIRALSLPSSSSSSSLSLSPAVEEVLSSASPLSTSTPPSPPEATSPITAIYDRPRIVDKNDKNADHHDGEAAHDGVMSTLAMVQGLNITEELKKLLLEGESACSVCGKLLYGDGHVVRVFPMELTPSVSGGGLSLSLTAPADTGTATAPAGTATATTGQTGTAALAAPPTPAAGGGGGGGLLTAIPPHRPKVVVRGTYCSWLCAKRQVPLAGGYGGRPDPPMAPGNNGDGGAVAGVMGEGPAQATPVVLPLPLVHRALPSPSPASSPTTQLN</sequence>
<evidence type="ECO:0000256" key="6">
    <source>
        <dbReference type="PROSITE-ProRule" id="PRU00322"/>
    </source>
</evidence>
<evidence type="ECO:0000256" key="1">
    <source>
        <dbReference type="ARBA" id="ARBA00022614"/>
    </source>
</evidence>
<feature type="region of interest" description="Disordered" evidence="7">
    <location>
        <begin position="42"/>
        <end position="90"/>
    </location>
</feature>
<evidence type="ECO:0000256" key="7">
    <source>
        <dbReference type="SAM" id="MobiDB-lite"/>
    </source>
</evidence>
<dbReference type="SUPFAM" id="SSF52058">
    <property type="entry name" value="L domain-like"/>
    <property type="match status" value="1"/>
</dbReference>
<accession>L8HJU1</accession>
<dbReference type="SUPFAM" id="SSF90209">
    <property type="entry name" value="Ran binding protein zinc finger-like"/>
    <property type="match status" value="1"/>
</dbReference>
<dbReference type="GO" id="GO:0008270">
    <property type="term" value="F:zinc ion binding"/>
    <property type="evidence" value="ECO:0007669"/>
    <property type="project" value="UniProtKB-KW"/>
</dbReference>
<dbReference type="PROSITE" id="PS50199">
    <property type="entry name" value="ZF_RANBP2_2"/>
    <property type="match status" value="1"/>
</dbReference>
<keyword evidence="1" id="KW-0433">Leucine-rich repeat</keyword>
<dbReference type="PROSITE" id="PS51450">
    <property type="entry name" value="LRR"/>
    <property type="match status" value="2"/>
</dbReference>
<dbReference type="InterPro" id="IPR003591">
    <property type="entry name" value="Leu-rich_rpt_typical-subtyp"/>
</dbReference>
<dbReference type="Pfam" id="PF00560">
    <property type="entry name" value="LRR_1"/>
    <property type="match status" value="1"/>
</dbReference>
<feature type="compositionally biased region" description="Low complexity" evidence="7">
    <location>
        <begin position="42"/>
        <end position="79"/>
    </location>
</feature>